<evidence type="ECO:0000256" key="2">
    <source>
        <dbReference type="ARBA" id="ARBA00022692"/>
    </source>
</evidence>
<protein>
    <submittedName>
        <fullName evidence="8">Sterol desaturase family protein</fullName>
    </submittedName>
</protein>
<dbReference type="GO" id="GO:0005506">
    <property type="term" value="F:iron ion binding"/>
    <property type="evidence" value="ECO:0007669"/>
    <property type="project" value="InterPro"/>
</dbReference>
<evidence type="ECO:0000256" key="3">
    <source>
        <dbReference type="ARBA" id="ARBA00022989"/>
    </source>
</evidence>
<evidence type="ECO:0000313" key="9">
    <source>
        <dbReference type="Proteomes" id="UP000500767"/>
    </source>
</evidence>
<evidence type="ECO:0000313" key="8">
    <source>
        <dbReference type="EMBL" id="QKE90823.1"/>
    </source>
</evidence>
<evidence type="ECO:0000256" key="5">
    <source>
        <dbReference type="SAM" id="MobiDB-lite"/>
    </source>
</evidence>
<dbReference type="GO" id="GO:0016020">
    <property type="term" value="C:membrane"/>
    <property type="evidence" value="ECO:0007669"/>
    <property type="project" value="UniProtKB-SubCell"/>
</dbReference>
<dbReference type="Proteomes" id="UP000500767">
    <property type="component" value="Chromosome"/>
</dbReference>
<feature type="region of interest" description="Disordered" evidence="5">
    <location>
        <begin position="254"/>
        <end position="277"/>
    </location>
</feature>
<proteinExistence type="predicted"/>
<dbReference type="GO" id="GO:0016491">
    <property type="term" value="F:oxidoreductase activity"/>
    <property type="evidence" value="ECO:0007669"/>
    <property type="project" value="InterPro"/>
</dbReference>
<dbReference type="InterPro" id="IPR006694">
    <property type="entry name" value="Fatty_acid_hydroxylase"/>
</dbReference>
<dbReference type="Pfam" id="PF04116">
    <property type="entry name" value="FA_hydroxylase"/>
    <property type="match status" value="1"/>
</dbReference>
<keyword evidence="4 6" id="KW-0472">Membrane</keyword>
<accession>A0A6M8HQS2</accession>
<keyword evidence="2 6" id="KW-0812">Transmembrane</keyword>
<dbReference type="RefSeq" id="WP_171836296.1">
    <property type="nucleotide sequence ID" value="NZ_CP053708.1"/>
</dbReference>
<dbReference type="GO" id="GO:0008610">
    <property type="term" value="P:lipid biosynthetic process"/>
    <property type="evidence" value="ECO:0007669"/>
    <property type="project" value="InterPro"/>
</dbReference>
<gene>
    <name evidence="8" type="ORF">HN018_12935</name>
</gene>
<dbReference type="AlphaFoldDB" id="A0A6M8HQS2"/>
<evidence type="ECO:0000256" key="1">
    <source>
        <dbReference type="ARBA" id="ARBA00004370"/>
    </source>
</evidence>
<keyword evidence="9" id="KW-1185">Reference proteome</keyword>
<evidence type="ECO:0000259" key="7">
    <source>
        <dbReference type="Pfam" id="PF04116"/>
    </source>
</evidence>
<feature type="transmembrane region" description="Helical" evidence="6">
    <location>
        <begin position="43"/>
        <end position="66"/>
    </location>
</feature>
<comment type="subcellular location">
    <subcellularLocation>
        <location evidence="1">Membrane</location>
    </subcellularLocation>
</comment>
<dbReference type="EMBL" id="CP053708">
    <property type="protein sequence ID" value="QKE90823.1"/>
    <property type="molecule type" value="Genomic_DNA"/>
</dbReference>
<organism evidence="8 9">
    <name type="scientific">Lichenicola cladoniae</name>
    <dbReference type="NCBI Taxonomy" id="1484109"/>
    <lineage>
        <taxon>Bacteria</taxon>
        <taxon>Pseudomonadati</taxon>
        <taxon>Pseudomonadota</taxon>
        <taxon>Alphaproteobacteria</taxon>
        <taxon>Acetobacterales</taxon>
        <taxon>Acetobacteraceae</taxon>
        <taxon>Lichenicola</taxon>
    </lineage>
</organism>
<keyword evidence="3 6" id="KW-1133">Transmembrane helix</keyword>
<dbReference type="InterPro" id="IPR050307">
    <property type="entry name" value="Sterol_Desaturase_Related"/>
</dbReference>
<evidence type="ECO:0000256" key="6">
    <source>
        <dbReference type="SAM" id="Phobius"/>
    </source>
</evidence>
<reference evidence="8 9" key="1">
    <citation type="journal article" date="2014" name="World J. Microbiol. Biotechnol.">
        <title>Biodiversity and physiological characteristics of Antarctic and Arctic lichens-associated bacteria.</title>
        <authorList>
            <person name="Lee Y.M."/>
            <person name="Kim E.H."/>
            <person name="Lee H.K."/>
            <person name="Hong S.G."/>
        </authorList>
    </citation>
    <scope>NUCLEOTIDE SEQUENCE [LARGE SCALE GENOMIC DNA]</scope>
    <source>
        <strain evidence="8 9">PAMC 26569</strain>
    </source>
</reference>
<dbReference type="PANTHER" id="PTHR11863">
    <property type="entry name" value="STEROL DESATURASE"/>
    <property type="match status" value="1"/>
</dbReference>
<evidence type="ECO:0000256" key="4">
    <source>
        <dbReference type="ARBA" id="ARBA00023136"/>
    </source>
</evidence>
<feature type="domain" description="Fatty acid hydroxylase" evidence="7">
    <location>
        <begin position="91"/>
        <end position="226"/>
    </location>
</feature>
<name>A0A6M8HQS2_9PROT</name>
<dbReference type="KEGG" id="lck:HN018_12935"/>
<sequence>MASFPSRAIRPLLLLASVVTIVAGERRLPLRRQTQQEPDRLLGNLVLGAASMIVVAAVEGPVVSRLARRAERNRSGLVQSLRLPKLARDLIAVLAMDYTIYVWHVLTHKVPLLWRLHLVHHIDLDLDSSTALRFHAVDMLVSVPWRAGQVVLLGVSERALGWWQTFFFLSVLFHHSNLRLPVGIEALLSRFLTTPRMHGTHHTATHSQTDSNWSSGFSLWDHLHGTFRRDPDRDAAEIGVPAYRDAAETKIVPSLRMPAGPQRDAWQPAVRHPRRTA</sequence>